<evidence type="ECO:0000256" key="2">
    <source>
        <dbReference type="ARBA" id="ARBA00023027"/>
    </source>
</evidence>
<reference evidence="4 5" key="1">
    <citation type="submission" date="2019-06" db="EMBL/GenBank/DDBJ databases">
        <title>Draft genome sequence of [Clostridium] clostridioforme NBRC 113352.</title>
        <authorList>
            <person name="Miura T."/>
            <person name="Furukawa M."/>
            <person name="Shimamura M."/>
            <person name="Ohyama Y."/>
            <person name="Yamazoe A."/>
            <person name="Kawasaki H."/>
        </authorList>
    </citation>
    <scope>NUCLEOTIDE SEQUENCE [LARGE SCALE GENOMIC DNA]</scope>
    <source>
        <strain evidence="4 5">NBRC 113352</strain>
    </source>
</reference>
<evidence type="ECO:0000313" key="5">
    <source>
        <dbReference type="Proteomes" id="UP000315200"/>
    </source>
</evidence>
<dbReference type="GeneID" id="57960201"/>
<dbReference type="InterPro" id="IPR015590">
    <property type="entry name" value="Aldehyde_DH_dom"/>
</dbReference>
<dbReference type="PIRSF" id="PIRSF036410">
    <property type="entry name" value="EutE_PduP"/>
    <property type="match status" value="1"/>
</dbReference>
<dbReference type="Gene3D" id="3.40.309.10">
    <property type="entry name" value="Aldehyde Dehydrogenase, Chain A, domain 2"/>
    <property type="match status" value="1"/>
</dbReference>
<proteinExistence type="predicted"/>
<protein>
    <submittedName>
        <fullName evidence="4">Aldehyde dehydrogenase</fullName>
    </submittedName>
</protein>
<dbReference type="NCBIfam" id="NF011927">
    <property type="entry name" value="PRK15398.1"/>
    <property type="match status" value="1"/>
</dbReference>
<dbReference type="InterPro" id="IPR016163">
    <property type="entry name" value="Ald_DH_C"/>
</dbReference>
<dbReference type="Gene3D" id="3.40.605.10">
    <property type="entry name" value="Aldehyde Dehydrogenase, Chain A, domain 1"/>
    <property type="match status" value="1"/>
</dbReference>
<keyword evidence="1" id="KW-0560">Oxidoreductase</keyword>
<name>A0A829WBM4_9FIRM</name>
<keyword evidence="2" id="KW-0520">NAD</keyword>
<gene>
    <name evidence="4" type="ORF">Ccl03g_25940</name>
</gene>
<dbReference type="GO" id="GO:0008774">
    <property type="term" value="F:acetaldehyde dehydrogenase (acetylating) activity"/>
    <property type="evidence" value="ECO:0007669"/>
    <property type="project" value="InterPro"/>
</dbReference>
<dbReference type="SUPFAM" id="SSF53720">
    <property type="entry name" value="ALDH-like"/>
    <property type="match status" value="1"/>
</dbReference>
<dbReference type="InterPro" id="IPR012408">
    <property type="entry name" value="Acetald_propionald_DH-rel"/>
</dbReference>
<dbReference type="Proteomes" id="UP000315200">
    <property type="component" value="Unassembled WGS sequence"/>
</dbReference>
<dbReference type="RefSeq" id="WP_038260294.1">
    <property type="nucleotide sequence ID" value="NZ_AP031445.1"/>
</dbReference>
<evidence type="ECO:0000256" key="1">
    <source>
        <dbReference type="ARBA" id="ARBA00023002"/>
    </source>
</evidence>
<dbReference type="EMBL" id="BJLB01000001">
    <property type="protein sequence ID" value="GEA36881.1"/>
    <property type="molecule type" value="Genomic_DNA"/>
</dbReference>
<comment type="caution">
    <text evidence="4">The sequence shown here is derived from an EMBL/GenBank/DDBJ whole genome shotgun (WGS) entry which is preliminary data.</text>
</comment>
<dbReference type="InterPro" id="IPR016161">
    <property type="entry name" value="Ald_DH/histidinol_DH"/>
</dbReference>
<dbReference type="PANTHER" id="PTHR11699">
    <property type="entry name" value="ALDEHYDE DEHYDROGENASE-RELATED"/>
    <property type="match status" value="1"/>
</dbReference>
<evidence type="ECO:0000259" key="3">
    <source>
        <dbReference type="Pfam" id="PF00171"/>
    </source>
</evidence>
<evidence type="ECO:0000313" key="4">
    <source>
        <dbReference type="EMBL" id="GEA36881.1"/>
    </source>
</evidence>
<feature type="domain" description="Aldehyde dehydrogenase" evidence="3">
    <location>
        <begin position="10"/>
        <end position="268"/>
    </location>
</feature>
<sequence length="440" mass="47569">MNDMKSSIYSSVTDAVASAKGAYGRYIKLTLNERQEILEGVKKALRPLANELAAMTVAETGMGIVQDKAQKIKLAIEKTPGVEDLITEVNTGDHGMTLYELSSFGIVCAVQPCTNPCATLISNTIGMLAAGNAIIHCPHPRAVKVSQFLTTIISETIRSISGIDNLVVTLHESLMGFTTEVMSHPDVDLVVCTGGSGSLRQAMTSGKKVIGAGPANPVTIVDATANLEKAARDIVRGASFDNNLMCTSEKCMVVEESVSDRFIYELLKNGVYYIRNEAEIQKLLNAAVTEDFVINKKLEGRSAKEILEYAGIPASKAIKLIVAETGRMHPFVITELMMPLVPLVKAADFDEALEIALEVEQGYKHTATIHSESIEHLNRAARELQTSVFVKNGPSLMGIGFDKEGHTSFTIATTTGEGTTTARHFARRRRCTLTSGFSIR</sequence>
<dbReference type="InterPro" id="IPR016162">
    <property type="entry name" value="Ald_DH_N"/>
</dbReference>
<dbReference type="Pfam" id="PF00171">
    <property type="entry name" value="Aldedh"/>
    <property type="match status" value="1"/>
</dbReference>
<organism evidence="4 5">
    <name type="scientific">Enterocloster clostridioformis</name>
    <dbReference type="NCBI Taxonomy" id="1531"/>
    <lineage>
        <taxon>Bacteria</taxon>
        <taxon>Bacillati</taxon>
        <taxon>Bacillota</taxon>
        <taxon>Clostridia</taxon>
        <taxon>Lachnospirales</taxon>
        <taxon>Lachnospiraceae</taxon>
        <taxon>Enterocloster</taxon>
    </lineage>
</organism>
<dbReference type="AlphaFoldDB" id="A0A829WBM4"/>
<accession>A0A829WBM4</accession>